<dbReference type="Proteomes" id="UP001299546">
    <property type="component" value="Unassembled WGS sequence"/>
</dbReference>
<organism evidence="1 2">
    <name type="scientific">Bariatricus massiliensis</name>
    <dbReference type="NCBI Taxonomy" id="1745713"/>
    <lineage>
        <taxon>Bacteria</taxon>
        <taxon>Bacillati</taxon>
        <taxon>Bacillota</taxon>
        <taxon>Clostridia</taxon>
        <taxon>Lachnospirales</taxon>
        <taxon>Lachnospiraceae</taxon>
        <taxon>Bariatricus</taxon>
    </lineage>
</organism>
<proteinExistence type="predicted"/>
<dbReference type="RefSeq" id="WP_066733523.1">
    <property type="nucleotide sequence ID" value="NZ_JAJCIQ010000026.1"/>
</dbReference>
<keyword evidence="2" id="KW-1185">Reference proteome</keyword>
<reference evidence="1 2" key="1">
    <citation type="submission" date="2021-10" db="EMBL/GenBank/DDBJ databases">
        <title>Collection of gut derived symbiotic bacterial strains cultured from healthy donors.</title>
        <authorList>
            <person name="Lin H."/>
            <person name="Littmann E."/>
            <person name="Kohout C."/>
            <person name="Pamer E.G."/>
        </authorList>
    </citation>
    <scope>NUCLEOTIDE SEQUENCE [LARGE SCALE GENOMIC DNA]</scope>
    <source>
        <strain evidence="1 2">DFI.1.165</strain>
    </source>
</reference>
<sequence length="119" mass="13563">MNALERLSIYPGFVYQLGQDFYYLGKWICKPCTELEVTDCHAMYGICSAAGERSNASLYFQKLRAYSDFALDVPYNQAKIHENLAALLAKLSLDSQIVLENQLDRFAQDFEDFCGPLMN</sequence>
<comment type="caution">
    <text evidence="1">The sequence shown here is derived from an EMBL/GenBank/DDBJ whole genome shotgun (WGS) entry which is preliminary data.</text>
</comment>
<protein>
    <submittedName>
        <fullName evidence="1">Uncharacterized protein</fullName>
    </submittedName>
</protein>
<name>A0ABS8DM39_9FIRM</name>
<accession>A0ABS8DM39</accession>
<gene>
    <name evidence="1" type="ORF">LIZ65_19515</name>
</gene>
<evidence type="ECO:0000313" key="1">
    <source>
        <dbReference type="EMBL" id="MCB7389474.1"/>
    </source>
</evidence>
<evidence type="ECO:0000313" key="2">
    <source>
        <dbReference type="Proteomes" id="UP001299546"/>
    </source>
</evidence>
<dbReference type="EMBL" id="JAJCIS010000027">
    <property type="protein sequence ID" value="MCB7389474.1"/>
    <property type="molecule type" value="Genomic_DNA"/>
</dbReference>